<dbReference type="AlphaFoldDB" id="A0A0S3SE75"/>
<feature type="compositionally biased region" description="Basic and acidic residues" evidence="1">
    <location>
        <begin position="122"/>
        <end position="137"/>
    </location>
</feature>
<evidence type="ECO:0000256" key="1">
    <source>
        <dbReference type="SAM" id="MobiDB-lite"/>
    </source>
</evidence>
<name>A0A0S3SE75_PHAAN</name>
<accession>A0A0S3SE75</accession>
<evidence type="ECO:0000313" key="2">
    <source>
        <dbReference type="EMBL" id="BAT91065.1"/>
    </source>
</evidence>
<sequence>MTLTRWSSATEEGNSPEKLLSLRKIDLRLIRAERSGTWPESEFPLKLRTRSWSKRFKILSSREPVRLECSRTSFLTLPLKQSLTPFQVHTSAPCRHGSLWRTSMEDLRASSGWESSSALVGSDRKRQSTETQRKTKT</sequence>
<dbReference type="Proteomes" id="UP000291084">
    <property type="component" value="Chromosome 6"/>
</dbReference>
<gene>
    <name evidence="2" type="primary">Vigan.06G237000</name>
    <name evidence="2" type="ORF">VIGAN_06237000</name>
</gene>
<feature type="region of interest" description="Disordered" evidence="1">
    <location>
        <begin position="111"/>
        <end position="137"/>
    </location>
</feature>
<dbReference type="EMBL" id="AP015039">
    <property type="protein sequence ID" value="BAT91065.1"/>
    <property type="molecule type" value="Genomic_DNA"/>
</dbReference>
<proteinExistence type="predicted"/>
<keyword evidence="3" id="KW-1185">Reference proteome</keyword>
<organism evidence="2 3">
    <name type="scientific">Vigna angularis var. angularis</name>
    <dbReference type="NCBI Taxonomy" id="157739"/>
    <lineage>
        <taxon>Eukaryota</taxon>
        <taxon>Viridiplantae</taxon>
        <taxon>Streptophyta</taxon>
        <taxon>Embryophyta</taxon>
        <taxon>Tracheophyta</taxon>
        <taxon>Spermatophyta</taxon>
        <taxon>Magnoliopsida</taxon>
        <taxon>eudicotyledons</taxon>
        <taxon>Gunneridae</taxon>
        <taxon>Pentapetalae</taxon>
        <taxon>rosids</taxon>
        <taxon>fabids</taxon>
        <taxon>Fabales</taxon>
        <taxon>Fabaceae</taxon>
        <taxon>Papilionoideae</taxon>
        <taxon>50 kb inversion clade</taxon>
        <taxon>NPAAA clade</taxon>
        <taxon>indigoferoid/millettioid clade</taxon>
        <taxon>Phaseoleae</taxon>
        <taxon>Vigna</taxon>
    </lineage>
</organism>
<protein>
    <submittedName>
        <fullName evidence="2">Uncharacterized protein</fullName>
    </submittedName>
</protein>
<reference evidence="2 3" key="1">
    <citation type="journal article" date="2015" name="Sci. Rep.">
        <title>The power of single molecule real-time sequencing technology in the de novo assembly of a eukaryotic genome.</title>
        <authorList>
            <person name="Sakai H."/>
            <person name="Naito K."/>
            <person name="Ogiso-Tanaka E."/>
            <person name="Takahashi Y."/>
            <person name="Iseki K."/>
            <person name="Muto C."/>
            <person name="Satou K."/>
            <person name="Teruya K."/>
            <person name="Shiroma A."/>
            <person name="Shimoji M."/>
            <person name="Hirano T."/>
            <person name="Itoh T."/>
            <person name="Kaga A."/>
            <person name="Tomooka N."/>
        </authorList>
    </citation>
    <scope>NUCLEOTIDE SEQUENCE [LARGE SCALE GENOMIC DNA]</scope>
    <source>
        <strain evidence="3">cv. Shumari</strain>
    </source>
</reference>
<evidence type="ECO:0000313" key="3">
    <source>
        <dbReference type="Proteomes" id="UP000291084"/>
    </source>
</evidence>